<evidence type="ECO:0000256" key="1">
    <source>
        <dbReference type="ARBA" id="ARBA00006568"/>
    </source>
</evidence>
<dbReference type="FunFam" id="2.100.10.30:FF:000001">
    <property type="entry name" value="Jacalin-related lectin 33"/>
    <property type="match status" value="3"/>
</dbReference>
<evidence type="ECO:0000259" key="4">
    <source>
        <dbReference type="PROSITE" id="PS51752"/>
    </source>
</evidence>
<dbReference type="AlphaFoldDB" id="A0ABD1B0C6"/>
<feature type="domain" description="Jacalin-type lectin" evidence="4">
    <location>
        <begin position="442"/>
        <end position="585"/>
    </location>
</feature>
<gene>
    <name evidence="5" type="ORF">V5N11_009511</name>
</gene>
<feature type="region of interest" description="Disordered" evidence="3">
    <location>
        <begin position="1"/>
        <end position="24"/>
    </location>
</feature>
<evidence type="ECO:0000256" key="2">
    <source>
        <dbReference type="ARBA" id="ARBA00022734"/>
    </source>
</evidence>
<dbReference type="CDD" id="cd09612">
    <property type="entry name" value="Jacalin"/>
    <property type="match status" value="3"/>
</dbReference>
<dbReference type="Proteomes" id="UP001558713">
    <property type="component" value="Unassembled WGS sequence"/>
</dbReference>
<keyword evidence="6" id="KW-1185">Reference proteome</keyword>
<feature type="domain" description="Jacalin-type lectin" evidence="4">
    <location>
        <begin position="288"/>
        <end position="431"/>
    </location>
</feature>
<dbReference type="EMBL" id="JBANAX010000365">
    <property type="protein sequence ID" value="KAL1212413.1"/>
    <property type="molecule type" value="Genomic_DNA"/>
</dbReference>
<reference evidence="5 6" key="1">
    <citation type="submission" date="2024-04" db="EMBL/GenBank/DDBJ databases">
        <title>Genome assembly C_amara_ONT_v2.</title>
        <authorList>
            <person name="Yant L."/>
            <person name="Moore C."/>
            <person name="Slenker M."/>
        </authorList>
    </citation>
    <scope>NUCLEOTIDE SEQUENCE [LARGE SCALE GENOMIC DNA]</scope>
    <source>
        <tissue evidence="5">Leaf</tissue>
    </source>
</reference>
<proteinExistence type="inferred from homology"/>
<comment type="similarity">
    <text evidence="1">Belongs to the jacalin lectin family.</text>
</comment>
<dbReference type="Pfam" id="PF01419">
    <property type="entry name" value="Jacalin"/>
    <property type="match status" value="4"/>
</dbReference>
<organism evidence="5 6">
    <name type="scientific">Cardamine amara subsp. amara</name>
    <dbReference type="NCBI Taxonomy" id="228776"/>
    <lineage>
        <taxon>Eukaryota</taxon>
        <taxon>Viridiplantae</taxon>
        <taxon>Streptophyta</taxon>
        <taxon>Embryophyta</taxon>
        <taxon>Tracheophyta</taxon>
        <taxon>Spermatophyta</taxon>
        <taxon>Magnoliopsida</taxon>
        <taxon>eudicotyledons</taxon>
        <taxon>Gunneridae</taxon>
        <taxon>Pentapetalae</taxon>
        <taxon>rosids</taxon>
        <taxon>malvids</taxon>
        <taxon>Brassicales</taxon>
        <taxon>Brassicaceae</taxon>
        <taxon>Cardamineae</taxon>
        <taxon>Cardamine</taxon>
    </lineage>
</organism>
<evidence type="ECO:0000313" key="6">
    <source>
        <dbReference type="Proteomes" id="UP001558713"/>
    </source>
</evidence>
<protein>
    <submittedName>
        <fullName evidence="5">Myrosinase-binding protein 1</fullName>
    </submittedName>
</protein>
<dbReference type="PANTHER" id="PTHR47293:SF64">
    <property type="entry name" value="JACALIN-RELATED LECTIN 35"/>
    <property type="match status" value="1"/>
</dbReference>
<comment type="caution">
    <text evidence="5">The sequence shown here is derived from an EMBL/GenBank/DDBJ whole genome shotgun (WGS) entry which is preliminary data.</text>
</comment>
<dbReference type="PROSITE" id="PS51752">
    <property type="entry name" value="JACALIN_LECTIN"/>
    <property type="match status" value="4"/>
</dbReference>
<accession>A0ABD1B0C6</accession>
<dbReference type="InterPro" id="IPR033734">
    <property type="entry name" value="Jacalin-like_lectin_dom_plant"/>
</dbReference>
<keyword evidence="2" id="KW-0430">Lectin</keyword>
<dbReference type="SUPFAM" id="SSF51101">
    <property type="entry name" value="Mannose-binding lectins"/>
    <property type="match status" value="4"/>
</dbReference>
<feature type="domain" description="Jacalin-type lectin" evidence="4">
    <location>
        <begin position="156"/>
        <end position="280"/>
    </location>
</feature>
<feature type="domain" description="Jacalin-type lectin" evidence="4">
    <location>
        <begin position="6"/>
        <end position="148"/>
    </location>
</feature>
<dbReference type="InterPro" id="IPR036404">
    <property type="entry name" value="Jacalin-like_lectin_dom_sf"/>
</dbReference>
<evidence type="ECO:0000313" key="5">
    <source>
        <dbReference type="EMBL" id="KAL1212413.1"/>
    </source>
</evidence>
<dbReference type="InterPro" id="IPR001229">
    <property type="entry name" value="Jacalin-like_lectin_dom"/>
</dbReference>
<dbReference type="PANTHER" id="PTHR47293">
    <property type="entry name" value="JACALIN-RELATED LECTIN 3"/>
    <property type="match status" value="1"/>
</dbReference>
<dbReference type="GO" id="GO:0030246">
    <property type="term" value="F:carbohydrate binding"/>
    <property type="evidence" value="ECO:0007669"/>
    <property type="project" value="UniProtKB-KW"/>
</dbReference>
<dbReference type="SMART" id="SM00915">
    <property type="entry name" value="Jacalin"/>
    <property type="match status" value="4"/>
</dbReference>
<name>A0ABD1B0C6_CARAN</name>
<sequence>MLTGVPEKLEAQGGKGGNQWDDGADHDGVTKIDIAAGGLGIAQIKFSYVKNGEPIDGPVHGVKGRSVSSTFVISHPDEYLVSVEGWYDSSNIIQGIKFQSNKNTSQYFGYEFSGDGTQFSLQVKDKKIISFHGFADTNVNALGAYFAPISSLTPSNNSVTKIYISSGNGGIEQIKFNDVEKGETKERPYHGVKGKNIISTVAVSNHPDKSLVYLESWYDSSNVFQGIKFKTDKNTSDFFGYKLSEDDGTPFSLQVKNKKIIGFTRLTDSNLNSPGTYFVLNHSSLTPPNKVEAQGGTGGETFDDGAFDHVRKVYIGQGDSGVAYVKFEYEKDGRKETREHGKMTLLGTEEFEVDSDDYITSIEVSLDNVFGFNSEIVTALVFKTFKGKTSLPFRMVTEKKFELKDGNGGKLAGFHGKASDVLYALGAYFVTTSSTPLTPSTAKKLQARGGNGGASWDDGAFDGVRKILVGQGNDGVAFVAFEYNKGSQVIIGDGHGKQTLLGTETFELDYPSEYITSVFGYYDKVFGAQAEVMTSLTFKTNKRTSQPFGLAAGELFELKEEGYKIVGFHGKAGDVVHQIGVYVEPIFTNYRVVL</sequence>
<dbReference type="Gene3D" id="2.100.10.30">
    <property type="entry name" value="Jacalin-like lectin domain"/>
    <property type="match status" value="4"/>
</dbReference>
<evidence type="ECO:0000256" key="3">
    <source>
        <dbReference type="SAM" id="MobiDB-lite"/>
    </source>
</evidence>